<dbReference type="Proteomes" id="UP000000789">
    <property type="component" value="Chromosome"/>
</dbReference>
<evidence type="ECO:0000256" key="1">
    <source>
        <dbReference type="SAM" id="Phobius"/>
    </source>
</evidence>
<dbReference type="EMBL" id="CP000879">
    <property type="protein sequence ID" value="ABX31546.1"/>
    <property type="molecule type" value="Genomic_DNA"/>
</dbReference>
<feature type="transmembrane region" description="Helical" evidence="1">
    <location>
        <begin position="33"/>
        <end position="54"/>
    </location>
</feature>
<dbReference type="HOGENOM" id="CLU_1765007_0_0_0"/>
<sequence>MSSKDEKMPNIFLDFFNSLINPKNIFNVTKKSFFIPFLITLFYLFSPIFLRNLQLFEVGRFDVSKIKLLIFILLFSYLSSGMRLLFSSDSNLLYAYISSVSPITLGLLGKPFLYFSILWVIILRFYIDLKKKNYYSLIIGIVFDFFLVWWLL</sequence>
<organism evidence="2 3">
    <name type="scientific">Petrotoga mobilis (strain DSM 10674 / SJ95)</name>
    <dbReference type="NCBI Taxonomy" id="403833"/>
    <lineage>
        <taxon>Bacteria</taxon>
        <taxon>Thermotogati</taxon>
        <taxon>Thermotogota</taxon>
        <taxon>Thermotogae</taxon>
        <taxon>Petrotogales</taxon>
        <taxon>Petrotogaceae</taxon>
        <taxon>Petrotoga</taxon>
    </lineage>
</organism>
<keyword evidence="3" id="KW-1185">Reference proteome</keyword>
<feature type="transmembrane region" description="Helical" evidence="1">
    <location>
        <begin position="134"/>
        <end position="151"/>
    </location>
</feature>
<evidence type="ECO:0000313" key="3">
    <source>
        <dbReference type="Proteomes" id="UP000000789"/>
    </source>
</evidence>
<protein>
    <recommendedName>
        <fullName evidence="4">Yip1 domain-containing protein</fullName>
    </recommendedName>
</protein>
<feature type="transmembrane region" description="Helical" evidence="1">
    <location>
        <begin position="106"/>
        <end position="127"/>
    </location>
</feature>
<evidence type="ECO:0000313" key="2">
    <source>
        <dbReference type="EMBL" id="ABX31546.1"/>
    </source>
</evidence>
<keyword evidence="1" id="KW-0812">Transmembrane</keyword>
<dbReference type="KEGG" id="pmo:Pmob_0822"/>
<dbReference type="AlphaFoldDB" id="A9BHD7"/>
<proteinExistence type="predicted"/>
<keyword evidence="1" id="KW-0472">Membrane</keyword>
<feature type="transmembrane region" description="Helical" evidence="1">
    <location>
        <begin position="66"/>
        <end position="86"/>
    </location>
</feature>
<accession>A9BHD7</accession>
<dbReference type="STRING" id="403833.Pmob_0822"/>
<name>A9BHD7_PETMO</name>
<evidence type="ECO:0008006" key="4">
    <source>
        <dbReference type="Google" id="ProtNLM"/>
    </source>
</evidence>
<gene>
    <name evidence="2" type="ordered locus">Pmob_0822</name>
</gene>
<keyword evidence="1" id="KW-1133">Transmembrane helix</keyword>
<reference evidence="2" key="1">
    <citation type="submission" date="2007-11" db="EMBL/GenBank/DDBJ databases">
        <title>Complete sequence of Petroga mobilis SJ95.</title>
        <authorList>
            <consortium name="US DOE Joint Genome Institute"/>
            <person name="Copeland A."/>
            <person name="Lucas S."/>
            <person name="Lapidus A."/>
            <person name="Barry K."/>
            <person name="Glavina del Rio T."/>
            <person name="Dalin E."/>
            <person name="Tice H."/>
            <person name="Pitluck S."/>
            <person name="Meincke L."/>
            <person name="Brettin T."/>
            <person name="Bruce D."/>
            <person name="Detter J.C."/>
            <person name="Han C."/>
            <person name="Kuske C.R."/>
            <person name="Schmutz J."/>
            <person name="Larimer F."/>
            <person name="Land M."/>
            <person name="Hauser L."/>
            <person name="Kyrpides N."/>
            <person name="Mikhailova N."/>
            <person name="Noll K."/>
            <person name="Richardson P."/>
        </authorList>
    </citation>
    <scope>NUCLEOTIDE SEQUENCE [LARGE SCALE GENOMIC DNA]</scope>
    <source>
        <strain evidence="2">SJ95</strain>
    </source>
</reference>